<comment type="caution">
    <text evidence="2">The sequence shown here is derived from an EMBL/GenBank/DDBJ whole genome shotgun (WGS) entry which is preliminary data.</text>
</comment>
<dbReference type="GO" id="GO:0000445">
    <property type="term" value="C:THO complex part of transcription export complex"/>
    <property type="evidence" value="ECO:0007669"/>
    <property type="project" value="TreeGrafter"/>
</dbReference>
<keyword evidence="3" id="KW-1185">Reference proteome</keyword>
<dbReference type="AlphaFoldDB" id="A0A9P4KH55"/>
<dbReference type="EMBL" id="ML986588">
    <property type="protein sequence ID" value="KAF2267932.1"/>
    <property type="molecule type" value="Genomic_DNA"/>
</dbReference>
<gene>
    <name evidence="2" type="ORF">CC78DRAFT_613631</name>
</gene>
<sequence length="651" mass="74073">MAVPDVSPANSMAMRLNSLLNRANIIKQSSSIDPPLQVSKLATDDGPLFVRTLDDKDMHSTAFETASRNVFYRILAQTPITHPSFVSIWNLLDILQYCGDRDLCSPQLVLLLVEELLDSQSIDGCRIVFSFLESRREAIIANTSKNKDLVILRMCNELLRRLSRAEDSVFCGRVYIFLFQSFPLGDKSSVNLRGNFHVENVTTFEDYLKLSVPEENDMKIDTDRATEDVEDPLNIEDSDAKLMGSEKSAKEKSKTLDIDALYPVFWSLQHSFSNPPRLFEQENFKHFQKGLEATLAKFKEVPKVIQSGDSERKKAANPELDDNHDEFANTFNPKYLTSRDLFKLELSDLAFQRHILVQALILIDFLLTLTERSKKKPYYLNAQKAMQYAFTLREEDVSPCLPSLPRRLWPPRCATVITILSADRKAQTEWALGIKNSIANYLQEGPDGKFYYRMVDTVLSRDKNWVRWKMENCQPFTRDRIPTKHFLDAKSGAQIELSRKAVTKPSGKTLGLGYLSNTDAEKGLEALKRADRFTLPSAELYQQKNQTIELDLEMVTSEEERRQLEGGKTSNTWRGLRLASKDRLSSFDRVEYGKGLERLFQPVSSIEAASEDNAATASEGRDSVPQEQHQSVEEQRADQQSQVTADTTAEE</sequence>
<name>A0A9P4KH55_9PLEO</name>
<dbReference type="OrthoDB" id="10257415at2759"/>
<dbReference type="InterPro" id="IPR021861">
    <property type="entry name" value="THO_THOC1"/>
</dbReference>
<dbReference type="Pfam" id="PF11957">
    <property type="entry name" value="efThoc1"/>
    <property type="match status" value="1"/>
</dbReference>
<accession>A0A9P4KH55</accession>
<evidence type="ECO:0000313" key="2">
    <source>
        <dbReference type="EMBL" id="KAF2267932.1"/>
    </source>
</evidence>
<feature type="region of interest" description="Disordered" evidence="1">
    <location>
        <begin position="603"/>
        <end position="651"/>
    </location>
</feature>
<feature type="compositionally biased region" description="Polar residues" evidence="1">
    <location>
        <begin position="638"/>
        <end position="651"/>
    </location>
</feature>
<reference evidence="3" key="1">
    <citation type="journal article" date="2020" name="Stud. Mycol.">
        <title>101 Dothideomycetes genomes: A test case for predicting lifestyles and emergence of pathogens.</title>
        <authorList>
            <person name="Haridas S."/>
            <person name="Albert R."/>
            <person name="Binder M."/>
            <person name="Bloem J."/>
            <person name="LaButti K."/>
            <person name="Salamov A."/>
            <person name="Andreopoulos B."/>
            <person name="Baker S."/>
            <person name="Barry K."/>
            <person name="Bills G."/>
            <person name="Bluhm B."/>
            <person name="Cannon C."/>
            <person name="Castanera R."/>
            <person name="Culley D."/>
            <person name="Daum C."/>
            <person name="Ezra D."/>
            <person name="Gonzalez J."/>
            <person name="Henrissat B."/>
            <person name="Kuo A."/>
            <person name="Liang C."/>
            <person name="Lipzen A."/>
            <person name="Lutzoni F."/>
            <person name="Magnuson J."/>
            <person name="Mondo S."/>
            <person name="Nolan M."/>
            <person name="Ohm R."/>
            <person name="Pangilinan J."/>
            <person name="Park H.-J."/>
            <person name="Ramirez L."/>
            <person name="Alfaro M."/>
            <person name="Sun H."/>
            <person name="Tritt A."/>
            <person name="Yoshinaga Y."/>
            <person name="Zwiers L.-H."/>
            <person name="Turgeon B."/>
            <person name="Goodwin S."/>
            <person name="Spatafora J."/>
            <person name="Crous P."/>
            <person name="Grigoriev I."/>
        </authorList>
    </citation>
    <scope>NUCLEOTIDE SEQUENCE [LARGE SCALE GENOMIC DNA]</scope>
    <source>
        <strain evidence="3">CBS 304.66</strain>
    </source>
</reference>
<organism evidence="2 3">
    <name type="scientific">Lojkania enalia</name>
    <dbReference type="NCBI Taxonomy" id="147567"/>
    <lineage>
        <taxon>Eukaryota</taxon>
        <taxon>Fungi</taxon>
        <taxon>Dikarya</taxon>
        <taxon>Ascomycota</taxon>
        <taxon>Pezizomycotina</taxon>
        <taxon>Dothideomycetes</taxon>
        <taxon>Pleosporomycetidae</taxon>
        <taxon>Pleosporales</taxon>
        <taxon>Pleosporales incertae sedis</taxon>
        <taxon>Lojkania</taxon>
    </lineage>
</organism>
<proteinExistence type="predicted"/>
<dbReference type="GO" id="GO:0006406">
    <property type="term" value="P:mRNA export from nucleus"/>
    <property type="evidence" value="ECO:0007669"/>
    <property type="project" value="TreeGrafter"/>
</dbReference>
<evidence type="ECO:0000313" key="3">
    <source>
        <dbReference type="Proteomes" id="UP000800093"/>
    </source>
</evidence>
<feature type="compositionally biased region" description="Basic and acidic residues" evidence="1">
    <location>
        <begin position="619"/>
        <end position="637"/>
    </location>
</feature>
<evidence type="ECO:0000256" key="1">
    <source>
        <dbReference type="SAM" id="MobiDB-lite"/>
    </source>
</evidence>
<dbReference type="PANTHER" id="PTHR13265">
    <property type="entry name" value="THO COMPLEX SUBUNIT 1"/>
    <property type="match status" value="1"/>
</dbReference>
<dbReference type="Proteomes" id="UP000800093">
    <property type="component" value="Unassembled WGS sequence"/>
</dbReference>
<protein>
    <submittedName>
        <fullName evidence="2">Nuclear matrix protein</fullName>
    </submittedName>
</protein>
<dbReference type="PANTHER" id="PTHR13265:SF0">
    <property type="entry name" value="HPR1"/>
    <property type="match status" value="1"/>
</dbReference>